<reference evidence="2" key="1">
    <citation type="journal article" date="2024" name="BMC Genomics">
        <title>Functional annotation of a divergent genome using sequence and structure-based similarity.</title>
        <authorList>
            <person name="Svedberg D."/>
            <person name="Winiger R.R."/>
            <person name="Berg A."/>
            <person name="Sharma H."/>
            <person name="Tellgren-Roth C."/>
            <person name="Debrunner-Vossbrinck B.A."/>
            <person name="Vossbrinck C.R."/>
            <person name="Barandun J."/>
        </authorList>
    </citation>
    <scope>NUCLEOTIDE SEQUENCE</scope>
    <source>
        <strain evidence="2">Illinois isolate</strain>
    </source>
</reference>
<gene>
    <name evidence="2" type="ORF">VNE69_08068</name>
</gene>
<protein>
    <submittedName>
        <fullName evidence="2">Uncharacterized protein</fullName>
    </submittedName>
</protein>
<dbReference type="EMBL" id="CP142733">
    <property type="protein sequence ID" value="WUR04311.1"/>
    <property type="molecule type" value="Genomic_DNA"/>
</dbReference>
<organism evidence="2 3">
    <name type="scientific">Vairimorpha necatrix</name>
    <dbReference type="NCBI Taxonomy" id="6039"/>
    <lineage>
        <taxon>Eukaryota</taxon>
        <taxon>Fungi</taxon>
        <taxon>Fungi incertae sedis</taxon>
        <taxon>Microsporidia</taxon>
        <taxon>Nosematidae</taxon>
        <taxon>Vairimorpha</taxon>
    </lineage>
</organism>
<feature type="region of interest" description="Disordered" evidence="1">
    <location>
        <begin position="92"/>
        <end position="193"/>
    </location>
</feature>
<dbReference type="RefSeq" id="XP_065330456.1">
    <property type="nucleotide sequence ID" value="XM_065474384.1"/>
</dbReference>
<keyword evidence="3" id="KW-1185">Reference proteome</keyword>
<feature type="compositionally biased region" description="Basic and acidic residues" evidence="1">
    <location>
        <begin position="103"/>
        <end position="193"/>
    </location>
</feature>
<dbReference type="AlphaFoldDB" id="A0AAX4JEV7"/>
<accession>A0AAX4JEV7</accession>
<proteinExistence type="predicted"/>
<dbReference type="KEGG" id="vnx:VNE69_08068"/>
<name>A0AAX4JEV7_9MICR</name>
<evidence type="ECO:0000256" key="1">
    <source>
        <dbReference type="SAM" id="MobiDB-lite"/>
    </source>
</evidence>
<dbReference type="GeneID" id="90542144"/>
<feature type="compositionally biased region" description="Basic and acidic residues" evidence="1">
    <location>
        <begin position="1"/>
        <end position="11"/>
    </location>
</feature>
<feature type="region of interest" description="Disordered" evidence="1">
    <location>
        <begin position="1"/>
        <end position="24"/>
    </location>
</feature>
<evidence type="ECO:0000313" key="2">
    <source>
        <dbReference type="EMBL" id="WUR04311.1"/>
    </source>
</evidence>
<evidence type="ECO:0000313" key="3">
    <source>
        <dbReference type="Proteomes" id="UP001334084"/>
    </source>
</evidence>
<dbReference type="Proteomes" id="UP001334084">
    <property type="component" value="Chromosome 8"/>
</dbReference>
<sequence length="359" mass="41835">MTKKETEEKTSSSRKNTKTKRQLNDSMSEFDLNVGSNHFVANWFQQISGDLRAIRKLLMEQNNQNRSKTKKILKEEPKDVYELSRISEEIIETINPRKKVKKNKDNMTDKIKENEKSKVKENEKSKVKENEKSKVKESKVKENVSDKIKTSSQEKIKIKDSLKESNVKDSSKEKSNVKDSLKESNVKASEENKIKTALQEKSKIKDSEKSKIKDSLKEVKTKIDEENKMKKSITQNIKLNSSLEEKLKAGDFKYKNKINKENLEESDKSQNTIEDSSQDIRYLTYPNEEYNDDFWIGKLKDKVGIGNPFTVSDIRRIYLCKPLKKFHVKMWSNLLNNLVLRNKIKIVDTSGGKTHYQLI</sequence>